<dbReference type="InterPro" id="IPR000182">
    <property type="entry name" value="GNAT_dom"/>
</dbReference>
<evidence type="ECO:0000313" key="3">
    <source>
        <dbReference type="Proteomes" id="UP000443090"/>
    </source>
</evidence>
<dbReference type="Proteomes" id="UP000443090">
    <property type="component" value="Unassembled WGS sequence"/>
</dbReference>
<accession>A0A8H8RVG1</accession>
<dbReference type="InterPro" id="IPR013653">
    <property type="entry name" value="GCN5-like_dom"/>
</dbReference>
<dbReference type="CDD" id="cd04301">
    <property type="entry name" value="NAT_SF"/>
    <property type="match status" value="1"/>
</dbReference>
<dbReference type="Gene3D" id="3.40.630.30">
    <property type="match status" value="1"/>
</dbReference>
<dbReference type="Pfam" id="PF08445">
    <property type="entry name" value="FR47"/>
    <property type="match status" value="1"/>
</dbReference>
<dbReference type="OrthoDB" id="61870at2759"/>
<dbReference type="PANTHER" id="PTHR20958:SF6">
    <property type="entry name" value="GLYCINE N-ACYLTRANSFERASE-LIKE PROTEIN"/>
    <property type="match status" value="1"/>
</dbReference>
<dbReference type="AlphaFoldDB" id="A0A8H8RVG1"/>
<feature type="domain" description="N-acetyltransferase" evidence="1">
    <location>
        <begin position="164"/>
        <end position="322"/>
    </location>
</feature>
<sequence length="350" mass="38335">MAPTEIVKFYRHLQEIALSTFLPILQQHLPHSNPIYNRLQAPHNLPSRHCLFAATFPPPAPGASTSLPEVYTILFSDRSRHAESQLLSDPLPTFQQNTLSSHVNSAILYLKAVEIPEAPGWPFDQRLKFSCLDDSITTSLTQLLETRGGIPYITKWNFWIVPTSAVSSKPRRPLPPGYSVSRVPEDQLDIVVSTSSIPREPSTLKGQANVGIMDLEGKLAAWGYLGIDGSLATLYVLPEHRGKGLATRVAVELLSRYERGEFADLGYAGRSGYVHSDVKVGNKESEGVMKSIGAKVSGTSSYLHVDSDRFSGYVHSMVKAGNEGSEGVMKSLGGNIEGQGNKVFVDINRF</sequence>
<dbReference type="PROSITE" id="PS51186">
    <property type="entry name" value="GNAT"/>
    <property type="match status" value="1"/>
</dbReference>
<dbReference type="PANTHER" id="PTHR20958">
    <property type="entry name" value="GLYCINE N-ACYLTRANSFERASE-LIKE PROTEIN"/>
    <property type="match status" value="1"/>
</dbReference>
<reference evidence="2 3" key="1">
    <citation type="submission" date="2018-05" db="EMBL/GenBank/DDBJ databases">
        <title>Genome sequencing and assembly of the regulated plant pathogen Lachnellula willkommii and related sister species for the development of diagnostic species identification markers.</title>
        <authorList>
            <person name="Giroux E."/>
            <person name="Bilodeau G."/>
        </authorList>
    </citation>
    <scope>NUCLEOTIDE SEQUENCE [LARGE SCALE GENOMIC DNA]</scope>
    <source>
        <strain evidence="2 3">CBS 160.35</strain>
    </source>
</reference>
<organism evidence="2 3">
    <name type="scientific">Lachnellula occidentalis</name>
    <dbReference type="NCBI Taxonomy" id="215460"/>
    <lineage>
        <taxon>Eukaryota</taxon>
        <taxon>Fungi</taxon>
        <taxon>Dikarya</taxon>
        <taxon>Ascomycota</taxon>
        <taxon>Pezizomycotina</taxon>
        <taxon>Leotiomycetes</taxon>
        <taxon>Helotiales</taxon>
        <taxon>Lachnaceae</taxon>
        <taxon>Lachnellula</taxon>
    </lineage>
</organism>
<gene>
    <name evidence="2" type="ORF">LOCC1_G005448</name>
</gene>
<dbReference type="GO" id="GO:0016747">
    <property type="term" value="F:acyltransferase activity, transferring groups other than amino-acyl groups"/>
    <property type="evidence" value="ECO:0007669"/>
    <property type="project" value="InterPro"/>
</dbReference>
<dbReference type="InterPro" id="IPR053225">
    <property type="entry name" value="Acyl-CoA_N-acyltransferase"/>
</dbReference>
<dbReference type="InterPro" id="IPR016181">
    <property type="entry name" value="Acyl_CoA_acyltransferase"/>
</dbReference>
<name>A0A8H8RVG1_9HELO</name>
<evidence type="ECO:0000313" key="2">
    <source>
        <dbReference type="EMBL" id="TVY41373.1"/>
    </source>
</evidence>
<dbReference type="EMBL" id="QGMI01000395">
    <property type="protein sequence ID" value="TVY41373.1"/>
    <property type="molecule type" value="Genomic_DNA"/>
</dbReference>
<proteinExistence type="predicted"/>
<keyword evidence="3" id="KW-1185">Reference proteome</keyword>
<evidence type="ECO:0000259" key="1">
    <source>
        <dbReference type="PROSITE" id="PS51186"/>
    </source>
</evidence>
<comment type="caution">
    <text evidence="2">The sequence shown here is derived from an EMBL/GenBank/DDBJ whole genome shotgun (WGS) entry which is preliminary data.</text>
</comment>
<protein>
    <recommendedName>
        <fullName evidence="1">N-acetyltransferase domain-containing protein</fullName>
    </recommendedName>
</protein>
<dbReference type="SUPFAM" id="SSF55729">
    <property type="entry name" value="Acyl-CoA N-acyltransferases (Nat)"/>
    <property type="match status" value="1"/>
</dbReference>